<keyword evidence="3" id="KW-0378">Hydrolase</keyword>
<dbReference type="Proteomes" id="UP001519295">
    <property type="component" value="Unassembled WGS sequence"/>
</dbReference>
<sequence length="237" mass="25400">MTAVPVRRRLRDTPPVEGTALVCLPHAGAGAASFARWLGLFDAPIGVVRAQLPGREDCASEEPLRRVADAVELLFPEVAALPRVALYGHSMGAVIAFELARALAAAGRAPAHLFVSGRRAPHCRARHRGIHRLPDAEFAEALGSAVIGPPHFLRYALALTRADLTLSEDYSGAADPRVPCPITAFHGRDDPIVAVDEVQAWSAATTGTFTLHLLEGEHLFHQPRRRELAALMTGALT</sequence>
<comment type="similarity">
    <text evidence="1">Belongs to the thioesterase family.</text>
</comment>
<dbReference type="EC" id="3.1.2.21" evidence="3"/>
<dbReference type="InterPro" id="IPR029058">
    <property type="entry name" value="AB_hydrolase_fold"/>
</dbReference>
<evidence type="ECO:0000259" key="2">
    <source>
        <dbReference type="Pfam" id="PF00975"/>
    </source>
</evidence>
<keyword evidence="4" id="KW-1185">Reference proteome</keyword>
<dbReference type="EMBL" id="JAGINU010000004">
    <property type="protein sequence ID" value="MBP2371844.1"/>
    <property type="molecule type" value="Genomic_DNA"/>
</dbReference>
<dbReference type="Gene3D" id="3.40.50.1820">
    <property type="entry name" value="alpha/beta hydrolase"/>
    <property type="match status" value="1"/>
</dbReference>
<protein>
    <submittedName>
        <fullName evidence="3">Medium-chain acyl-[acyl-carrier-protein] hydrolase</fullName>
        <ecNumber evidence="3">3.1.2.21</ecNumber>
    </submittedName>
</protein>
<organism evidence="3 4">
    <name type="scientific">Pseudonocardia parietis</name>
    <dbReference type="NCBI Taxonomy" id="570936"/>
    <lineage>
        <taxon>Bacteria</taxon>
        <taxon>Bacillati</taxon>
        <taxon>Actinomycetota</taxon>
        <taxon>Actinomycetes</taxon>
        <taxon>Pseudonocardiales</taxon>
        <taxon>Pseudonocardiaceae</taxon>
        <taxon>Pseudonocardia</taxon>
    </lineage>
</organism>
<evidence type="ECO:0000313" key="3">
    <source>
        <dbReference type="EMBL" id="MBP2371844.1"/>
    </source>
</evidence>
<reference evidence="3 4" key="1">
    <citation type="submission" date="2021-03" db="EMBL/GenBank/DDBJ databases">
        <title>Sequencing the genomes of 1000 actinobacteria strains.</title>
        <authorList>
            <person name="Klenk H.-P."/>
        </authorList>
    </citation>
    <scope>NUCLEOTIDE SEQUENCE [LARGE SCALE GENOMIC DNA]</scope>
    <source>
        <strain evidence="3 4">DSM 45256</strain>
    </source>
</reference>
<accession>A0ABS4W886</accession>
<name>A0ABS4W886_9PSEU</name>
<dbReference type="GO" id="GO:0016297">
    <property type="term" value="F:fatty acyl-[ACP] hydrolase activity"/>
    <property type="evidence" value="ECO:0007669"/>
    <property type="project" value="UniProtKB-EC"/>
</dbReference>
<comment type="caution">
    <text evidence="3">The sequence shown here is derived from an EMBL/GenBank/DDBJ whole genome shotgun (WGS) entry which is preliminary data.</text>
</comment>
<evidence type="ECO:0000313" key="4">
    <source>
        <dbReference type="Proteomes" id="UP001519295"/>
    </source>
</evidence>
<feature type="domain" description="Thioesterase" evidence="2">
    <location>
        <begin position="21"/>
        <end position="221"/>
    </location>
</feature>
<dbReference type="PANTHER" id="PTHR11487:SF0">
    <property type="entry name" value="S-ACYL FATTY ACID SYNTHASE THIOESTERASE, MEDIUM CHAIN"/>
    <property type="match status" value="1"/>
</dbReference>
<gene>
    <name evidence="3" type="ORF">JOF36_007617</name>
</gene>
<evidence type="ECO:0000256" key="1">
    <source>
        <dbReference type="ARBA" id="ARBA00007169"/>
    </source>
</evidence>
<dbReference type="InterPro" id="IPR012223">
    <property type="entry name" value="TEII"/>
</dbReference>
<proteinExistence type="inferred from homology"/>
<dbReference type="SUPFAM" id="SSF53474">
    <property type="entry name" value="alpha/beta-Hydrolases"/>
    <property type="match status" value="1"/>
</dbReference>
<dbReference type="Pfam" id="PF00975">
    <property type="entry name" value="Thioesterase"/>
    <property type="match status" value="1"/>
</dbReference>
<dbReference type="InterPro" id="IPR001031">
    <property type="entry name" value="Thioesterase"/>
</dbReference>
<dbReference type="RefSeq" id="WP_210036925.1">
    <property type="nucleotide sequence ID" value="NZ_JAGINU010000004.1"/>
</dbReference>
<dbReference type="PANTHER" id="PTHR11487">
    <property type="entry name" value="THIOESTERASE"/>
    <property type="match status" value="1"/>
</dbReference>